<keyword evidence="2" id="KW-1185">Reference proteome</keyword>
<dbReference type="AlphaFoldDB" id="A0A164HDB5"/>
<dbReference type="InterPro" id="IPR036689">
    <property type="entry name" value="ESAT-6-like_sf"/>
</dbReference>
<gene>
    <name evidence="1" type="ORF">AWN90_11065</name>
</gene>
<proteinExistence type="predicted"/>
<organism evidence="1 2">
    <name type="scientific">Nocardia terpenica</name>
    <dbReference type="NCBI Taxonomy" id="455432"/>
    <lineage>
        <taxon>Bacteria</taxon>
        <taxon>Bacillati</taxon>
        <taxon>Actinomycetota</taxon>
        <taxon>Actinomycetes</taxon>
        <taxon>Mycobacteriales</taxon>
        <taxon>Nocardiaceae</taxon>
        <taxon>Nocardia</taxon>
    </lineage>
</organism>
<name>A0A164HDB5_9NOCA</name>
<dbReference type="Proteomes" id="UP000076512">
    <property type="component" value="Unassembled WGS sequence"/>
</dbReference>
<accession>A0A164HDB5</accession>
<dbReference type="EMBL" id="LWGR01000021">
    <property type="protein sequence ID" value="KZM68414.1"/>
    <property type="molecule type" value="Genomic_DNA"/>
</dbReference>
<dbReference type="OrthoDB" id="4558793at2"/>
<dbReference type="SUPFAM" id="SSF140453">
    <property type="entry name" value="EsxAB dimer-like"/>
    <property type="match status" value="1"/>
</dbReference>
<reference evidence="1 2" key="1">
    <citation type="submission" date="2016-04" db="EMBL/GenBank/DDBJ databases">
        <authorList>
            <person name="Evans L.H."/>
            <person name="Alamgir A."/>
            <person name="Owens N."/>
            <person name="Weber N.D."/>
            <person name="Virtaneva K."/>
            <person name="Barbian K."/>
            <person name="Babar A."/>
            <person name="Rosenke K."/>
        </authorList>
    </citation>
    <scope>NUCLEOTIDE SEQUENCE [LARGE SCALE GENOMIC DNA]</scope>
    <source>
        <strain evidence="1 2">IFM 0406</strain>
    </source>
</reference>
<evidence type="ECO:0008006" key="3">
    <source>
        <dbReference type="Google" id="ProtNLM"/>
    </source>
</evidence>
<dbReference type="STRING" id="455432.AWN90_11065"/>
<dbReference type="RefSeq" id="WP_067579991.1">
    <property type="nucleotide sequence ID" value="NZ_JABMCZ010000002.1"/>
</dbReference>
<evidence type="ECO:0000313" key="2">
    <source>
        <dbReference type="Proteomes" id="UP000076512"/>
    </source>
</evidence>
<protein>
    <recommendedName>
        <fullName evidence="3">ESX-1 secretion-associated protein</fullName>
    </recommendedName>
</protein>
<evidence type="ECO:0000313" key="1">
    <source>
        <dbReference type="EMBL" id="KZM68414.1"/>
    </source>
</evidence>
<sequence length="100" mass="10386">MTLKVDPDALRAWAKWLDGLSGEIKGLGNGIAAPADASDPFPGTDLAGSVSAARDQVKSGLTFFASRPQEMSEVAKGAGDKYETTDDDFAARLRGMGGLP</sequence>
<comment type="caution">
    <text evidence="1">The sequence shown here is derived from an EMBL/GenBank/DDBJ whole genome shotgun (WGS) entry which is preliminary data.</text>
</comment>